<gene>
    <name evidence="6" type="ORF">BN7_2550</name>
</gene>
<dbReference type="GO" id="GO:0008477">
    <property type="term" value="F:purine nucleosidase activity"/>
    <property type="evidence" value="ECO:0007669"/>
    <property type="project" value="TreeGrafter"/>
</dbReference>
<proteinExistence type="inferred from homology"/>
<dbReference type="PANTHER" id="PTHR12304:SF25">
    <property type="entry name" value="INOSINE_URIDINE-PREFERRING NUCLEOSIDE HYDROLASE DOMAIN-CONTAINING PROTEIN"/>
    <property type="match status" value="1"/>
</dbReference>
<dbReference type="InterPro" id="IPR023186">
    <property type="entry name" value="IUNH"/>
</dbReference>
<dbReference type="GO" id="GO:0006152">
    <property type="term" value="P:purine nucleoside catabolic process"/>
    <property type="evidence" value="ECO:0007669"/>
    <property type="project" value="TreeGrafter"/>
</dbReference>
<dbReference type="Gene3D" id="3.90.245.10">
    <property type="entry name" value="Ribonucleoside hydrolase-like"/>
    <property type="match status" value="1"/>
</dbReference>
<evidence type="ECO:0000256" key="2">
    <source>
        <dbReference type="ARBA" id="ARBA00022801"/>
    </source>
</evidence>
<comment type="similarity">
    <text evidence="1">Belongs to the IUNH family.</text>
</comment>
<dbReference type="EC" id="3.2.-.-" evidence="6"/>
<comment type="caution">
    <text evidence="6">The sequence shown here is derived from an EMBL/GenBank/DDBJ whole genome shotgun (WGS) entry which is preliminary data.</text>
</comment>
<reference evidence="6 7" key="1">
    <citation type="journal article" date="2012" name="Eukaryot. Cell">
        <title>Draft genome sequence of Wickerhamomyces ciferrii NRRL Y-1031 F-60-10.</title>
        <authorList>
            <person name="Schneider J."/>
            <person name="Andrea H."/>
            <person name="Blom J."/>
            <person name="Jaenicke S."/>
            <person name="Ruckert C."/>
            <person name="Schorsch C."/>
            <person name="Szczepanowski R."/>
            <person name="Farwick M."/>
            <person name="Goesmann A."/>
            <person name="Puhler A."/>
            <person name="Schaffer S."/>
            <person name="Tauch A."/>
            <person name="Kohler T."/>
            <person name="Brinkrolf K."/>
        </authorList>
    </citation>
    <scope>NUCLEOTIDE SEQUENCE [LARGE SCALE GENOMIC DNA]</scope>
    <source>
        <strain evidence="7">ATCC 14091 / BCRC 22168 / CBS 111 / JCM 3599 / NBRC 0793 / NRRL Y-1031 F-60-10</strain>
    </source>
</reference>
<dbReference type="Pfam" id="PF01156">
    <property type="entry name" value="IU_nuc_hydro"/>
    <property type="match status" value="1"/>
</dbReference>
<evidence type="ECO:0000259" key="5">
    <source>
        <dbReference type="Pfam" id="PF01156"/>
    </source>
</evidence>
<dbReference type="EMBL" id="CAIF01000061">
    <property type="protein sequence ID" value="CCH43003.1"/>
    <property type="molecule type" value="Genomic_DNA"/>
</dbReference>
<dbReference type="SUPFAM" id="SSF53590">
    <property type="entry name" value="Nucleoside hydrolase"/>
    <property type="match status" value="1"/>
</dbReference>
<evidence type="ECO:0000256" key="3">
    <source>
        <dbReference type="ARBA" id="ARBA00023295"/>
    </source>
</evidence>
<feature type="domain" description="Inosine/uridine-preferring nucleoside hydrolase" evidence="5">
    <location>
        <begin position="25"/>
        <end position="347"/>
    </location>
</feature>
<dbReference type="STRING" id="1206466.K0KPD4"/>
<dbReference type="Proteomes" id="UP000009328">
    <property type="component" value="Unassembled WGS sequence"/>
</dbReference>
<feature type="chain" id="PRO_5003834940" evidence="4">
    <location>
        <begin position="19"/>
        <end position="372"/>
    </location>
</feature>
<dbReference type="InParanoid" id="K0KPD4"/>
<dbReference type="HOGENOM" id="CLU_036838_7_0_1"/>
<evidence type="ECO:0000256" key="4">
    <source>
        <dbReference type="SAM" id="SignalP"/>
    </source>
</evidence>
<dbReference type="InterPro" id="IPR001910">
    <property type="entry name" value="Inosine/uridine_hydrolase_dom"/>
</dbReference>
<feature type="signal peptide" evidence="4">
    <location>
        <begin position="1"/>
        <end position="18"/>
    </location>
</feature>
<keyword evidence="7" id="KW-1185">Reference proteome</keyword>
<evidence type="ECO:0000313" key="7">
    <source>
        <dbReference type="Proteomes" id="UP000009328"/>
    </source>
</evidence>
<keyword evidence="4" id="KW-0732">Signal</keyword>
<evidence type="ECO:0000256" key="1">
    <source>
        <dbReference type="ARBA" id="ARBA00009176"/>
    </source>
</evidence>
<dbReference type="PANTHER" id="PTHR12304">
    <property type="entry name" value="INOSINE-URIDINE PREFERRING NUCLEOSIDE HYDROLASE"/>
    <property type="match status" value="1"/>
</dbReference>
<accession>K0KPD4</accession>
<name>K0KPD4_WICCF</name>
<keyword evidence="2 6" id="KW-0378">Hydrolase</keyword>
<organism evidence="6 7">
    <name type="scientific">Wickerhamomyces ciferrii (strain ATCC 14091 / BCRC 22168 / CBS 111 / JCM 3599 / NBRC 0793 / NRRL Y-1031 F-60-10)</name>
    <name type="common">Yeast</name>
    <name type="synonym">Pichia ciferrii</name>
    <dbReference type="NCBI Taxonomy" id="1206466"/>
    <lineage>
        <taxon>Eukaryota</taxon>
        <taxon>Fungi</taxon>
        <taxon>Dikarya</taxon>
        <taxon>Ascomycota</taxon>
        <taxon>Saccharomycotina</taxon>
        <taxon>Saccharomycetes</taxon>
        <taxon>Phaffomycetales</taxon>
        <taxon>Wickerhamomycetaceae</taxon>
        <taxon>Wickerhamomyces</taxon>
    </lineage>
</organism>
<dbReference type="InterPro" id="IPR036452">
    <property type="entry name" value="Ribo_hydro-like"/>
</dbReference>
<protein>
    <submittedName>
        <fullName evidence="6">Pyrimidine-specific ribonucleoside hydrolase</fullName>
        <ecNumber evidence="6">3.2.-.-</ecNumber>
    </submittedName>
</protein>
<evidence type="ECO:0000313" key="6">
    <source>
        <dbReference type="EMBL" id="CCH43003.1"/>
    </source>
</evidence>
<sequence>MNFKSLLAVATALITVNAKKIFIDNDGLASLEALFAISAGYEIVGVSSSFGSSSLVDSAGAASDVLKTYNLTSCIPNYLGAQQPLLRTNETFHAWENLFGDLVWQGAFDASYADSHSWDNVTYDDSKAGALALIEAVKSNKDSDPVTIFAAGMMTTVAQAISIYPNLVKEAAGLYIMGGYFDNQYAQATGNSITIDINTDINLIQDPEAAQIVLTSDWKELVIGGNFTNYLVPSQELYDKIIDKAGSIDLIRSHPYFSQVSNLLATGNYTENNDQQKLPFWDAAILFALVNPDTIKETTDVTVAVDTSFYSPYYGSLKLYSHEWAPKSGYKVANATIVDKIDDEQFYNTVLDVFFKNWTQYCEVHGPVALEI</sequence>
<dbReference type="AlphaFoldDB" id="K0KPD4"/>
<dbReference type="eggNOG" id="KOG2938">
    <property type="taxonomic scope" value="Eukaryota"/>
</dbReference>
<keyword evidence="3 6" id="KW-0326">Glycosidase</keyword>
<dbReference type="GO" id="GO:0005829">
    <property type="term" value="C:cytosol"/>
    <property type="evidence" value="ECO:0007669"/>
    <property type="project" value="TreeGrafter"/>
</dbReference>